<comment type="caution">
    <text evidence="14">The sequence shown here is derived from an EMBL/GenBank/DDBJ whole genome shotgun (WGS) entry which is preliminary data.</text>
</comment>
<evidence type="ECO:0000256" key="1">
    <source>
        <dbReference type="ARBA" id="ARBA00005189"/>
    </source>
</evidence>
<dbReference type="GO" id="GO:0006646">
    <property type="term" value="P:phosphatidylethanolamine biosynthetic process"/>
    <property type="evidence" value="ECO:0007669"/>
    <property type="project" value="InterPro"/>
</dbReference>
<evidence type="ECO:0000256" key="8">
    <source>
        <dbReference type="ARBA" id="ARBA00023264"/>
    </source>
</evidence>
<dbReference type="Pfam" id="PF01467">
    <property type="entry name" value="CTP_transf_like"/>
    <property type="match status" value="2"/>
</dbReference>
<dbReference type="PANTHER" id="PTHR45780:SF2">
    <property type="entry name" value="ETHANOLAMINE-PHOSPHATE CYTIDYLYLTRANSFERASE"/>
    <property type="match status" value="1"/>
</dbReference>
<dbReference type="SUPFAM" id="SSF52374">
    <property type="entry name" value="Nucleotidylyl transferase"/>
    <property type="match status" value="2"/>
</dbReference>
<evidence type="ECO:0000313" key="15">
    <source>
        <dbReference type="Proteomes" id="UP001219518"/>
    </source>
</evidence>
<evidence type="ECO:0000256" key="11">
    <source>
        <dbReference type="ARBA" id="ARBA00031473"/>
    </source>
</evidence>
<evidence type="ECO:0000313" key="14">
    <source>
        <dbReference type="EMBL" id="KAK3922191.1"/>
    </source>
</evidence>
<keyword evidence="5 14" id="KW-0548">Nucleotidyltransferase</keyword>
<evidence type="ECO:0000256" key="7">
    <source>
        <dbReference type="ARBA" id="ARBA00023209"/>
    </source>
</evidence>
<evidence type="ECO:0000256" key="2">
    <source>
        <dbReference type="ARBA" id="ARBA00010101"/>
    </source>
</evidence>
<dbReference type="InterPro" id="IPR044608">
    <property type="entry name" value="Ect1/PCYT2"/>
</dbReference>
<keyword evidence="3" id="KW-0444">Lipid biosynthesis</keyword>
<feature type="compositionally biased region" description="Polar residues" evidence="12">
    <location>
        <begin position="366"/>
        <end position="394"/>
    </location>
</feature>
<feature type="region of interest" description="Disordered" evidence="12">
    <location>
        <begin position="359"/>
        <end position="394"/>
    </location>
</feature>
<evidence type="ECO:0000256" key="9">
    <source>
        <dbReference type="ARBA" id="ARBA00024191"/>
    </source>
</evidence>
<comment type="pathway">
    <text evidence="9">Phospholipid metabolism; phosphatidylethanolamine biosynthesis; phosphatidylethanolamine from ethanolamine: step 2/3.</text>
</comment>
<evidence type="ECO:0000256" key="5">
    <source>
        <dbReference type="ARBA" id="ARBA00022695"/>
    </source>
</evidence>
<dbReference type="PANTHER" id="PTHR45780">
    <property type="entry name" value="ETHANOLAMINE-PHOSPHATE CYTIDYLYLTRANSFERASE"/>
    <property type="match status" value="1"/>
</dbReference>
<dbReference type="InterPro" id="IPR004821">
    <property type="entry name" value="Cyt_trans-like"/>
</dbReference>
<dbReference type="InterPro" id="IPR014729">
    <property type="entry name" value="Rossmann-like_a/b/a_fold"/>
</dbReference>
<sequence>MSEPQGDRRKVRVWCDGCYDMVHFGHANSLRQAKALGDYLIVGVHTDEEISKHKGPPVFSQEERYKMVRGIKWVDEVVEGAPYVTTLETLDRYGCDFCVHGDDITMTADGVDTYHLVKAAGRYKEVSRTAGVSTTDVVGRMLLLTREHFHQGVREYEVSRESSSTMGLDSTARSPWTGCSQFLPTTSKIINFSNGKEPQPTDRIVYVAGAFDVFHVGHLDFLEQARKHGDFLIVGLHTDPVVNRYKGSNYPIMNLHERVLSVLACKYVSEVVIGAPYAVTQDLMEHFKVDVVCHGKTHIPADIDGSDPYLEPKKRGKFIIVDSKNDMTTEKIVDRIIMHRLEYEERNKKKEKKEIAALEAHKKSMQNKTPCKNHISSSNLNNKIGSSPPTNVSN</sequence>
<dbReference type="CDD" id="cd02173">
    <property type="entry name" value="ECT"/>
    <property type="match status" value="1"/>
</dbReference>
<keyword evidence="6" id="KW-0443">Lipid metabolism</keyword>
<organism evidence="14 15">
    <name type="scientific">Frankliniella fusca</name>
    <dbReference type="NCBI Taxonomy" id="407009"/>
    <lineage>
        <taxon>Eukaryota</taxon>
        <taxon>Metazoa</taxon>
        <taxon>Ecdysozoa</taxon>
        <taxon>Arthropoda</taxon>
        <taxon>Hexapoda</taxon>
        <taxon>Insecta</taxon>
        <taxon>Pterygota</taxon>
        <taxon>Neoptera</taxon>
        <taxon>Paraneoptera</taxon>
        <taxon>Thysanoptera</taxon>
        <taxon>Terebrantia</taxon>
        <taxon>Thripoidea</taxon>
        <taxon>Thripidae</taxon>
        <taxon>Frankliniella</taxon>
    </lineage>
</organism>
<keyword evidence="4" id="KW-0808">Transferase</keyword>
<keyword evidence="7" id="KW-0594">Phospholipid biosynthesis</keyword>
<dbReference type="NCBIfam" id="TIGR00125">
    <property type="entry name" value="cyt_tran_rel"/>
    <property type="match status" value="2"/>
</dbReference>
<evidence type="ECO:0000256" key="6">
    <source>
        <dbReference type="ARBA" id="ARBA00023098"/>
    </source>
</evidence>
<dbReference type="AlphaFoldDB" id="A0AAE1LJ68"/>
<accession>A0AAE1LJ68</accession>
<name>A0AAE1LJ68_9NEOP</name>
<dbReference type="Gene3D" id="3.40.50.620">
    <property type="entry name" value="HUPs"/>
    <property type="match status" value="2"/>
</dbReference>
<reference evidence="14" key="1">
    <citation type="submission" date="2021-07" db="EMBL/GenBank/DDBJ databases">
        <authorList>
            <person name="Catto M.A."/>
            <person name="Jacobson A."/>
            <person name="Kennedy G."/>
            <person name="Labadie P."/>
            <person name="Hunt B.G."/>
            <person name="Srinivasan R."/>
        </authorList>
    </citation>
    <scope>NUCLEOTIDE SEQUENCE</scope>
    <source>
        <strain evidence="14">PL_HMW_Pooled</strain>
        <tissue evidence="14">Head</tissue>
    </source>
</reference>
<comment type="pathway">
    <text evidence="1">Lipid metabolism.</text>
</comment>
<evidence type="ECO:0000256" key="12">
    <source>
        <dbReference type="SAM" id="MobiDB-lite"/>
    </source>
</evidence>
<dbReference type="EC" id="2.7.7.14" evidence="10"/>
<dbReference type="FunFam" id="3.40.50.620:FF:000108">
    <property type="entry name" value="Ethanolamine-phosphate cytidylyltransferase isoform 2"/>
    <property type="match status" value="1"/>
</dbReference>
<dbReference type="GO" id="GO:0004306">
    <property type="term" value="F:ethanolamine-phosphate cytidylyltransferase activity"/>
    <property type="evidence" value="ECO:0007669"/>
    <property type="project" value="UniProtKB-EC"/>
</dbReference>
<protein>
    <recommendedName>
        <fullName evidence="10">ethanolamine-phosphate cytidylyltransferase</fullName>
        <ecNumber evidence="10">2.7.7.14</ecNumber>
    </recommendedName>
    <alternativeName>
        <fullName evidence="11">CTP:phosphoethanolamine cytidylyltransferase</fullName>
    </alternativeName>
</protein>
<evidence type="ECO:0000259" key="13">
    <source>
        <dbReference type="Pfam" id="PF01467"/>
    </source>
</evidence>
<feature type="domain" description="Cytidyltransferase-like" evidence="13">
    <location>
        <begin position="14"/>
        <end position="138"/>
    </location>
</feature>
<dbReference type="GO" id="GO:0005737">
    <property type="term" value="C:cytoplasm"/>
    <property type="evidence" value="ECO:0007669"/>
    <property type="project" value="TreeGrafter"/>
</dbReference>
<keyword evidence="8" id="KW-1208">Phospholipid metabolism</keyword>
<proteinExistence type="inferred from homology"/>
<dbReference type="CDD" id="cd02174">
    <property type="entry name" value="CCT"/>
    <property type="match status" value="1"/>
</dbReference>
<gene>
    <name evidence="14" type="ORF">KUF71_001370</name>
</gene>
<evidence type="ECO:0000256" key="3">
    <source>
        <dbReference type="ARBA" id="ARBA00022516"/>
    </source>
</evidence>
<feature type="domain" description="Cytidyltransferase-like" evidence="13">
    <location>
        <begin position="207"/>
        <end position="298"/>
    </location>
</feature>
<dbReference type="Proteomes" id="UP001219518">
    <property type="component" value="Unassembled WGS sequence"/>
</dbReference>
<dbReference type="InterPro" id="IPR041723">
    <property type="entry name" value="CCT"/>
</dbReference>
<keyword evidence="15" id="KW-1185">Reference proteome</keyword>
<comment type="similarity">
    <text evidence="2">Belongs to the cytidylyltransferase family.</text>
</comment>
<evidence type="ECO:0000256" key="10">
    <source>
        <dbReference type="ARBA" id="ARBA00024221"/>
    </source>
</evidence>
<dbReference type="EMBL" id="JAHWGI010001073">
    <property type="protein sequence ID" value="KAK3922191.1"/>
    <property type="molecule type" value="Genomic_DNA"/>
</dbReference>
<evidence type="ECO:0000256" key="4">
    <source>
        <dbReference type="ARBA" id="ARBA00022679"/>
    </source>
</evidence>
<reference evidence="14" key="2">
    <citation type="journal article" date="2023" name="BMC Genomics">
        <title>Pest status, molecular evolution, and epigenetic factors derived from the genome assembly of Frankliniella fusca, a thysanopteran phytovirus vector.</title>
        <authorList>
            <person name="Catto M.A."/>
            <person name="Labadie P.E."/>
            <person name="Jacobson A.L."/>
            <person name="Kennedy G.G."/>
            <person name="Srinivasan R."/>
            <person name="Hunt B.G."/>
        </authorList>
    </citation>
    <scope>NUCLEOTIDE SEQUENCE</scope>
    <source>
        <strain evidence="14">PL_HMW_Pooled</strain>
    </source>
</reference>